<comment type="caution">
    <text evidence="1">The sequence shown here is derived from an EMBL/GenBank/DDBJ whole genome shotgun (WGS) entry which is preliminary data.</text>
</comment>
<name>A0ACB7THT3_HYAAI</name>
<protein>
    <submittedName>
        <fullName evidence="1">Uncharacterized protein</fullName>
    </submittedName>
</protein>
<dbReference type="EMBL" id="CM023481">
    <property type="protein sequence ID" value="KAH6946633.1"/>
    <property type="molecule type" value="Genomic_DNA"/>
</dbReference>
<evidence type="ECO:0000313" key="2">
    <source>
        <dbReference type="Proteomes" id="UP000821845"/>
    </source>
</evidence>
<accession>A0ACB7THT3</accession>
<evidence type="ECO:0000313" key="1">
    <source>
        <dbReference type="EMBL" id="KAH6946633.1"/>
    </source>
</evidence>
<reference evidence="1" key="1">
    <citation type="submission" date="2020-05" db="EMBL/GenBank/DDBJ databases">
        <title>Large-scale comparative analyses of tick genomes elucidate their genetic diversity and vector capacities.</title>
        <authorList>
            <person name="Jia N."/>
            <person name="Wang J."/>
            <person name="Shi W."/>
            <person name="Du L."/>
            <person name="Sun Y."/>
            <person name="Zhan W."/>
            <person name="Jiang J."/>
            <person name="Wang Q."/>
            <person name="Zhang B."/>
            <person name="Ji P."/>
            <person name="Sakyi L.B."/>
            <person name="Cui X."/>
            <person name="Yuan T."/>
            <person name="Jiang B."/>
            <person name="Yang W."/>
            <person name="Lam T.T.-Y."/>
            <person name="Chang Q."/>
            <person name="Ding S."/>
            <person name="Wang X."/>
            <person name="Zhu J."/>
            <person name="Ruan X."/>
            <person name="Zhao L."/>
            <person name="Wei J."/>
            <person name="Que T."/>
            <person name="Du C."/>
            <person name="Cheng J."/>
            <person name="Dai P."/>
            <person name="Han X."/>
            <person name="Huang E."/>
            <person name="Gao Y."/>
            <person name="Liu J."/>
            <person name="Shao H."/>
            <person name="Ye R."/>
            <person name="Li L."/>
            <person name="Wei W."/>
            <person name="Wang X."/>
            <person name="Wang C."/>
            <person name="Yang T."/>
            <person name="Huo Q."/>
            <person name="Li W."/>
            <person name="Guo W."/>
            <person name="Chen H."/>
            <person name="Zhou L."/>
            <person name="Ni X."/>
            <person name="Tian J."/>
            <person name="Zhou Y."/>
            <person name="Sheng Y."/>
            <person name="Liu T."/>
            <person name="Pan Y."/>
            <person name="Xia L."/>
            <person name="Li J."/>
            <person name="Zhao F."/>
            <person name="Cao W."/>
        </authorList>
    </citation>
    <scope>NUCLEOTIDE SEQUENCE</scope>
    <source>
        <strain evidence="1">Hyas-2018</strain>
    </source>
</reference>
<sequence length="112" mass="12872">MVQVDDTDMIVDEHDPEDMRPHIRGRHPDLDYPGQPDFERPGERHNKGTWSYPIHDQAYYYPRREKGLGNETAQSDNKTVERPPTTIQVARPMTKPLPTTPPATEPPGTTRK</sequence>
<organism evidence="1 2">
    <name type="scientific">Hyalomma asiaticum</name>
    <name type="common">Tick</name>
    <dbReference type="NCBI Taxonomy" id="266040"/>
    <lineage>
        <taxon>Eukaryota</taxon>
        <taxon>Metazoa</taxon>
        <taxon>Ecdysozoa</taxon>
        <taxon>Arthropoda</taxon>
        <taxon>Chelicerata</taxon>
        <taxon>Arachnida</taxon>
        <taxon>Acari</taxon>
        <taxon>Parasitiformes</taxon>
        <taxon>Ixodida</taxon>
        <taxon>Ixodoidea</taxon>
        <taxon>Ixodidae</taxon>
        <taxon>Hyalomminae</taxon>
        <taxon>Hyalomma</taxon>
    </lineage>
</organism>
<keyword evidence="2" id="KW-1185">Reference proteome</keyword>
<gene>
    <name evidence="1" type="ORF">HPB50_014255</name>
</gene>
<proteinExistence type="predicted"/>
<dbReference type="Proteomes" id="UP000821845">
    <property type="component" value="Chromosome 1"/>
</dbReference>